<dbReference type="InterPro" id="IPR001406">
    <property type="entry name" value="PsdUridine_synth_TruA"/>
</dbReference>
<feature type="domain" description="Pseudouridine synthase I TruA alpha/beta" evidence="8">
    <location>
        <begin position="149"/>
        <end position="243"/>
    </location>
</feature>
<feature type="binding site" evidence="4 6">
    <location>
        <position position="108"/>
    </location>
    <ligand>
        <name>substrate</name>
    </ligand>
</feature>
<dbReference type="Proteomes" id="UP000753961">
    <property type="component" value="Unassembled WGS sequence"/>
</dbReference>
<dbReference type="GO" id="GO:0160147">
    <property type="term" value="F:tRNA pseudouridine(38-40) synthase activity"/>
    <property type="evidence" value="ECO:0007669"/>
    <property type="project" value="UniProtKB-EC"/>
</dbReference>
<dbReference type="InterPro" id="IPR020094">
    <property type="entry name" value="TruA/RsuA/RluB/E/F_N"/>
</dbReference>
<dbReference type="RefSeq" id="WP_222581481.1">
    <property type="nucleotide sequence ID" value="NZ_JAHVHU010000020.1"/>
</dbReference>
<sequence>MKYFLQLMYDGQAYAGWQRQPNVTSVQAVIEDRMSRMLQTEVAIMGCGRTDSGVHALDFFAHTVVEAVLDDSFLFRLNNFLPRDVAIIKIWPVHEEAHARFDATERSYIYHIHSHKNPFREKYSFYYRRAANFSLDTLNEFSQKLTTYEDFQTFAKVHSDVNHHRCQLSRCEWQESQDGIELHITSNRFLRGMVRLITGASLRYAEGRITMEDLERAMSRGEQIKDIWSVPAHGLFLSDIRYPYIEKSMKSKSKIQDL</sequence>
<evidence type="ECO:0000256" key="3">
    <source>
        <dbReference type="ARBA" id="ARBA00023235"/>
    </source>
</evidence>
<dbReference type="PIRSF" id="PIRSF001430">
    <property type="entry name" value="tRNA_psdUrid_synth"/>
    <property type="match status" value="1"/>
</dbReference>
<dbReference type="InterPro" id="IPR020095">
    <property type="entry name" value="PsdUridine_synth_TruA_C"/>
</dbReference>
<comment type="catalytic activity">
    <reaction evidence="4 7">
        <text>uridine(38/39/40) in tRNA = pseudouridine(38/39/40) in tRNA</text>
        <dbReference type="Rhea" id="RHEA:22376"/>
        <dbReference type="Rhea" id="RHEA-COMP:10085"/>
        <dbReference type="Rhea" id="RHEA-COMP:10087"/>
        <dbReference type="ChEBI" id="CHEBI:65314"/>
        <dbReference type="ChEBI" id="CHEBI:65315"/>
        <dbReference type="EC" id="5.4.99.12"/>
    </reaction>
</comment>
<reference evidence="9" key="1">
    <citation type="submission" date="2021-06" db="EMBL/GenBank/DDBJ databases">
        <title>44 bacteria genomes isolated from Dapeng, Shenzhen.</title>
        <authorList>
            <person name="Zheng W."/>
            <person name="Yu S."/>
            <person name="Huang Y."/>
        </authorList>
    </citation>
    <scope>NUCLEOTIDE SEQUENCE</scope>
    <source>
        <strain evidence="9">DP5N28-2</strain>
    </source>
</reference>
<evidence type="ECO:0000313" key="10">
    <source>
        <dbReference type="Proteomes" id="UP000753961"/>
    </source>
</evidence>
<dbReference type="EC" id="5.4.99.12" evidence="4"/>
<protein>
    <recommendedName>
        <fullName evidence="4">tRNA pseudouridine synthase A</fullName>
        <ecNumber evidence="4">5.4.99.12</ecNumber>
    </recommendedName>
    <alternativeName>
        <fullName evidence="4">tRNA pseudouridine(38-40) synthase</fullName>
    </alternativeName>
    <alternativeName>
        <fullName evidence="4">tRNA pseudouridylate synthase I</fullName>
    </alternativeName>
    <alternativeName>
        <fullName evidence="4">tRNA-uridine isomerase I</fullName>
    </alternativeName>
</protein>
<dbReference type="PANTHER" id="PTHR11142">
    <property type="entry name" value="PSEUDOURIDYLATE SYNTHASE"/>
    <property type="match status" value="1"/>
</dbReference>
<evidence type="ECO:0000313" key="9">
    <source>
        <dbReference type="EMBL" id="MBY5959945.1"/>
    </source>
</evidence>
<dbReference type="EMBL" id="JAHVHU010000020">
    <property type="protein sequence ID" value="MBY5959945.1"/>
    <property type="molecule type" value="Genomic_DNA"/>
</dbReference>
<dbReference type="InterPro" id="IPR020103">
    <property type="entry name" value="PsdUridine_synth_cat_dom_sf"/>
</dbReference>
<evidence type="ECO:0000259" key="8">
    <source>
        <dbReference type="Pfam" id="PF01416"/>
    </source>
</evidence>
<keyword evidence="2 4" id="KW-0819">tRNA processing</keyword>
<comment type="caution">
    <text evidence="4">Lacks conserved residue(s) required for the propagation of feature annotation.</text>
</comment>
<comment type="subunit">
    <text evidence="4">Homodimer.</text>
</comment>
<evidence type="ECO:0000256" key="5">
    <source>
        <dbReference type="PIRSR" id="PIRSR001430-1"/>
    </source>
</evidence>
<dbReference type="Gene3D" id="3.30.70.660">
    <property type="entry name" value="Pseudouridine synthase I, catalytic domain, C-terminal subdomain"/>
    <property type="match status" value="1"/>
</dbReference>
<dbReference type="HAMAP" id="MF_00171">
    <property type="entry name" value="TruA"/>
    <property type="match status" value="1"/>
</dbReference>
<comment type="caution">
    <text evidence="9">The sequence shown here is derived from an EMBL/GenBank/DDBJ whole genome shotgun (WGS) entry which is preliminary data.</text>
</comment>
<evidence type="ECO:0000256" key="1">
    <source>
        <dbReference type="ARBA" id="ARBA00009375"/>
    </source>
</evidence>
<dbReference type="InterPro" id="IPR020097">
    <property type="entry name" value="PsdUridine_synth_TruA_a/b_dom"/>
</dbReference>
<dbReference type="AlphaFoldDB" id="A0A953HWT7"/>
<gene>
    <name evidence="4" type="primary">truA</name>
    <name evidence="9" type="ORF">KUV50_17465</name>
</gene>
<accession>A0A953HWT7</accession>
<proteinExistence type="inferred from homology"/>
<comment type="similarity">
    <text evidence="1 4 7">Belongs to the tRNA pseudouridine synthase TruA family.</text>
</comment>
<organism evidence="9 10">
    <name type="scientific">Membranihabitans marinus</name>
    <dbReference type="NCBI Taxonomy" id="1227546"/>
    <lineage>
        <taxon>Bacteria</taxon>
        <taxon>Pseudomonadati</taxon>
        <taxon>Bacteroidota</taxon>
        <taxon>Saprospiria</taxon>
        <taxon>Saprospirales</taxon>
        <taxon>Saprospiraceae</taxon>
        <taxon>Membranihabitans</taxon>
    </lineage>
</organism>
<dbReference type="GO" id="GO:0003723">
    <property type="term" value="F:RNA binding"/>
    <property type="evidence" value="ECO:0007669"/>
    <property type="project" value="InterPro"/>
</dbReference>
<dbReference type="Pfam" id="PF01416">
    <property type="entry name" value="PseudoU_synth_1"/>
    <property type="match status" value="1"/>
</dbReference>
<evidence type="ECO:0000256" key="6">
    <source>
        <dbReference type="PIRSR" id="PIRSR001430-2"/>
    </source>
</evidence>
<name>A0A953HWT7_9BACT</name>
<feature type="active site" description="Nucleophile" evidence="4 5">
    <location>
        <position position="51"/>
    </location>
</feature>
<dbReference type="CDD" id="cd02570">
    <property type="entry name" value="PseudoU_synth_EcTruA"/>
    <property type="match status" value="1"/>
</dbReference>
<evidence type="ECO:0000256" key="2">
    <source>
        <dbReference type="ARBA" id="ARBA00022694"/>
    </source>
</evidence>
<keyword evidence="3 4" id="KW-0413">Isomerase</keyword>
<evidence type="ECO:0000256" key="7">
    <source>
        <dbReference type="RuleBase" id="RU003792"/>
    </source>
</evidence>
<dbReference type="Gene3D" id="3.30.70.580">
    <property type="entry name" value="Pseudouridine synthase I, catalytic domain, N-terminal subdomain"/>
    <property type="match status" value="1"/>
</dbReference>
<dbReference type="SUPFAM" id="SSF55120">
    <property type="entry name" value="Pseudouridine synthase"/>
    <property type="match status" value="1"/>
</dbReference>
<comment type="function">
    <text evidence="4">Formation of pseudouridine at positions 38, 39 and 40 in the anticodon stem and loop of transfer RNAs.</text>
</comment>
<evidence type="ECO:0000256" key="4">
    <source>
        <dbReference type="HAMAP-Rule" id="MF_00171"/>
    </source>
</evidence>
<dbReference type="PANTHER" id="PTHR11142:SF0">
    <property type="entry name" value="TRNA PSEUDOURIDINE SYNTHASE-LIKE 1"/>
    <property type="match status" value="1"/>
</dbReference>
<keyword evidence="10" id="KW-1185">Reference proteome</keyword>
<dbReference type="GO" id="GO:0031119">
    <property type="term" value="P:tRNA pseudouridine synthesis"/>
    <property type="evidence" value="ECO:0007669"/>
    <property type="project" value="UniProtKB-UniRule"/>
</dbReference>